<gene>
    <name evidence="1" type="ORF">SAMN05421828_11847</name>
</gene>
<dbReference type="RefSeq" id="WP_029314671.1">
    <property type="nucleotide sequence ID" value="NZ_DAOMCH010000006.1"/>
</dbReference>
<evidence type="ECO:0000313" key="2">
    <source>
        <dbReference type="Proteomes" id="UP000186308"/>
    </source>
</evidence>
<evidence type="ECO:0000313" key="1">
    <source>
        <dbReference type="EMBL" id="SIR18778.1"/>
    </source>
</evidence>
<dbReference type="OrthoDB" id="7265155at2"/>
<comment type="caution">
    <text evidence="1">The sequence shown here is derived from an EMBL/GenBank/DDBJ whole genome shotgun (WGS) entry which is preliminary data.</text>
</comment>
<sequence length="76" mass="8108">MAFTLRNLSVLAYANGFTLWHYRTGDDALSALDRDDFFHEAGDLIAPGDIVMASGSQGARMGAIAQKGAHLVLNAL</sequence>
<reference evidence="1 2" key="1">
    <citation type="submission" date="2017-01" db="EMBL/GenBank/DDBJ databases">
        <authorList>
            <person name="Varghese N."/>
            <person name="Submissions S."/>
        </authorList>
    </citation>
    <scope>NUCLEOTIDE SEQUENCE [LARGE SCALE GENOMIC DNA]</scope>
    <source>
        <strain evidence="1 2">ATCC 35905</strain>
    </source>
</reference>
<keyword evidence="2" id="KW-1185">Reference proteome</keyword>
<dbReference type="Proteomes" id="UP000186308">
    <property type="component" value="Unassembled WGS sequence"/>
</dbReference>
<protein>
    <submittedName>
        <fullName evidence="1">Uncharacterized protein</fullName>
    </submittedName>
</protein>
<name>A0A8G2FHE9_ACIRU</name>
<organism evidence="1 2">
    <name type="scientific">Acidiphilium rubrum</name>
    <dbReference type="NCBI Taxonomy" id="526"/>
    <lineage>
        <taxon>Bacteria</taxon>
        <taxon>Pseudomonadati</taxon>
        <taxon>Pseudomonadota</taxon>
        <taxon>Alphaproteobacteria</taxon>
        <taxon>Acetobacterales</taxon>
        <taxon>Acidocellaceae</taxon>
        <taxon>Acidiphilium</taxon>
    </lineage>
</organism>
<proteinExistence type="predicted"/>
<accession>A0A8G2FHE9</accession>
<dbReference type="EMBL" id="FTNE01000018">
    <property type="protein sequence ID" value="SIR18778.1"/>
    <property type="molecule type" value="Genomic_DNA"/>
</dbReference>
<dbReference type="AlphaFoldDB" id="A0A8G2FHE9"/>